<protein>
    <recommendedName>
        <fullName evidence="3">TNase-like domain-containing protein</fullName>
    </recommendedName>
</protein>
<dbReference type="EMBL" id="NIPV01000093">
    <property type="protein sequence ID" value="OWJ73349.1"/>
    <property type="molecule type" value="Genomic_DNA"/>
</dbReference>
<reference evidence="1 2" key="1">
    <citation type="submission" date="2016-11" db="EMBL/GenBank/DDBJ databases">
        <title>Comparison of Traditional DNA-DNA Hybridization with In Silico Genomic Analysis.</title>
        <authorList>
            <person name="Nicholson A.C."/>
            <person name="Sammons S."/>
            <person name="Humrighouse B.W."/>
            <person name="Graziano J."/>
            <person name="Lasker B."/>
            <person name="Whitney A.M."/>
            <person name="Mcquiston J.R."/>
        </authorList>
    </citation>
    <scope>NUCLEOTIDE SEQUENCE [LARGE SCALE GENOMIC DNA]</scope>
    <source>
        <strain evidence="1 2">H1892</strain>
    </source>
</reference>
<keyword evidence="2" id="KW-1185">Reference proteome</keyword>
<accession>A0ABX3ZQ52</accession>
<dbReference type="InterPro" id="IPR035437">
    <property type="entry name" value="SNase_OB-fold_sf"/>
</dbReference>
<dbReference type="Gene3D" id="2.40.50.90">
    <property type="match status" value="1"/>
</dbReference>
<organism evidence="1 2">
    <name type="scientific">Haematobacter missouriensis</name>
    <dbReference type="NCBI Taxonomy" id="366616"/>
    <lineage>
        <taxon>Bacteria</taxon>
        <taxon>Pseudomonadati</taxon>
        <taxon>Pseudomonadota</taxon>
        <taxon>Alphaproteobacteria</taxon>
        <taxon>Rhodobacterales</taxon>
        <taxon>Paracoccaceae</taxon>
        <taxon>Haematobacter</taxon>
    </lineage>
</organism>
<sequence length="92" mass="10231">MIDGRANHVRDGDTIEVSGVPVRFGSLDCAERDTREGQIATERMRELIAGEELSCALNGRRSYDRSIGRCTLPDGSDLAARMIREGLCGRYW</sequence>
<evidence type="ECO:0000313" key="2">
    <source>
        <dbReference type="Proteomes" id="UP000214673"/>
    </source>
</evidence>
<evidence type="ECO:0008006" key="3">
    <source>
        <dbReference type="Google" id="ProtNLM"/>
    </source>
</evidence>
<dbReference type="RefSeq" id="WP_088239083.1">
    <property type="nucleotide sequence ID" value="NZ_CALUEG010000027.1"/>
</dbReference>
<gene>
    <name evidence="1" type="ORF">CDV53_15845</name>
</gene>
<evidence type="ECO:0000313" key="1">
    <source>
        <dbReference type="EMBL" id="OWJ73349.1"/>
    </source>
</evidence>
<name>A0ABX3ZQ52_9RHOB</name>
<comment type="caution">
    <text evidence="1">The sequence shown here is derived from an EMBL/GenBank/DDBJ whole genome shotgun (WGS) entry which is preliminary data.</text>
</comment>
<proteinExistence type="predicted"/>
<dbReference type="SUPFAM" id="SSF50199">
    <property type="entry name" value="Staphylococcal nuclease"/>
    <property type="match status" value="1"/>
</dbReference>
<dbReference type="Proteomes" id="UP000214673">
    <property type="component" value="Unassembled WGS sequence"/>
</dbReference>